<accession>A0ABU9GEA7</accession>
<dbReference type="GO" id="GO:0008965">
    <property type="term" value="F:phosphoenolpyruvate-protein phosphotransferase activity"/>
    <property type="evidence" value="ECO:0007669"/>
    <property type="project" value="UniProtKB-EC"/>
</dbReference>
<evidence type="ECO:0000256" key="12">
    <source>
        <dbReference type="ARBA" id="ARBA00022777"/>
    </source>
</evidence>
<dbReference type="EC" id="2.7.3.9" evidence="5"/>
<dbReference type="Pfam" id="PF01590">
    <property type="entry name" value="GAF"/>
    <property type="match status" value="1"/>
</dbReference>
<keyword evidence="16" id="KW-1185">Reference proteome</keyword>
<evidence type="ECO:0000313" key="15">
    <source>
        <dbReference type="EMBL" id="MEL0616801.1"/>
    </source>
</evidence>
<evidence type="ECO:0000256" key="6">
    <source>
        <dbReference type="ARBA" id="ARBA00022448"/>
    </source>
</evidence>
<evidence type="ECO:0000256" key="4">
    <source>
        <dbReference type="ARBA" id="ARBA00007837"/>
    </source>
</evidence>
<comment type="subcellular location">
    <subcellularLocation>
        <location evidence="3">Cytoplasm</location>
    </subcellularLocation>
</comment>
<evidence type="ECO:0000256" key="8">
    <source>
        <dbReference type="ARBA" id="ARBA00022597"/>
    </source>
</evidence>
<dbReference type="InterPro" id="IPR036618">
    <property type="entry name" value="PtsI_HPr-bd_sf"/>
</dbReference>
<dbReference type="Pfam" id="PF00391">
    <property type="entry name" value="PEP-utilizers"/>
    <property type="match status" value="1"/>
</dbReference>
<evidence type="ECO:0000256" key="7">
    <source>
        <dbReference type="ARBA" id="ARBA00022490"/>
    </source>
</evidence>
<evidence type="ECO:0000256" key="9">
    <source>
        <dbReference type="ARBA" id="ARBA00022679"/>
    </source>
</evidence>
<dbReference type="InterPro" id="IPR000121">
    <property type="entry name" value="PEP_util_C"/>
</dbReference>
<dbReference type="PRINTS" id="PR01736">
    <property type="entry name" value="PHPHTRNFRASE"/>
</dbReference>
<dbReference type="PANTHER" id="PTHR46244">
    <property type="entry name" value="PHOSPHOENOLPYRUVATE-PROTEIN PHOSPHOTRANSFERASE"/>
    <property type="match status" value="1"/>
</dbReference>
<reference evidence="15 16" key="1">
    <citation type="submission" date="2024-02" db="EMBL/GenBank/DDBJ databases">
        <title>Bacteria isolated from the canopy kelp, Nereocystis luetkeana.</title>
        <authorList>
            <person name="Pfister C.A."/>
            <person name="Younker I.T."/>
            <person name="Light S.H."/>
        </authorList>
    </citation>
    <scope>NUCLEOTIDE SEQUENCE [LARGE SCALE GENOMIC DNA]</scope>
    <source>
        <strain evidence="15 16">TI.5.07</strain>
    </source>
</reference>
<keyword evidence="10" id="KW-0598">Phosphotransferase system</keyword>
<dbReference type="SUPFAM" id="SSF55781">
    <property type="entry name" value="GAF domain-like"/>
    <property type="match status" value="1"/>
</dbReference>
<feature type="domain" description="GAF" evidence="14">
    <location>
        <begin position="17"/>
        <end position="164"/>
    </location>
</feature>
<evidence type="ECO:0000256" key="13">
    <source>
        <dbReference type="ARBA" id="ARBA00022842"/>
    </source>
</evidence>
<evidence type="ECO:0000313" key="16">
    <source>
        <dbReference type="Proteomes" id="UP001378242"/>
    </source>
</evidence>
<dbReference type="PANTHER" id="PTHR46244:SF1">
    <property type="entry name" value="PHOSPHOENOLPYRUVATE-DEPENDENT PHOSPHOTRANSFERASE SYSTEM"/>
    <property type="match status" value="1"/>
</dbReference>
<dbReference type="Pfam" id="PF05524">
    <property type="entry name" value="PEP-utilisers_N"/>
    <property type="match status" value="1"/>
</dbReference>
<dbReference type="Gene3D" id="3.20.20.60">
    <property type="entry name" value="Phosphoenolpyruvate-binding domains"/>
    <property type="match status" value="1"/>
</dbReference>
<dbReference type="SMART" id="SM00065">
    <property type="entry name" value="GAF"/>
    <property type="match status" value="1"/>
</dbReference>
<dbReference type="Proteomes" id="UP001378242">
    <property type="component" value="Unassembled WGS sequence"/>
</dbReference>
<keyword evidence="8" id="KW-0762">Sugar transport</keyword>
<dbReference type="Gene3D" id="3.50.30.10">
    <property type="entry name" value="Phosphohistidine domain"/>
    <property type="match status" value="1"/>
</dbReference>
<keyword evidence="9 15" id="KW-0808">Transferase</keyword>
<dbReference type="InterPro" id="IPR003018">
    <property type="entry name" value="GAF"/>
</dbReference>
<dbReference type="InterPro" id="IPR040442">
    <property type="entry name" value="Pyrv_kinase-like_dom_sf"/>
</dbReference>
<dbReference type="SUPFAM" id="SSF52009">
    <property type="entry name" value="Phosphohistidine domain"/>
    <property type="match status" value="1"/>
</dbReference>
<comment type="cofactor">
    <cofactor evidence="2">
        <name>Mg(2+)</name>
        <dbReference type="ChEBI" id="CHEBI:18420"/>
    </cofactor>
</comment>
<comment type="catalytic activity">
    <reaction evidence="1">
        <text>L-histidyl-[protein] + phosphoenolpyruvate = N(pros)-phospho-L-histidyl-[protein] + pyruvate</text>
        <dbReference type="Rhea" id="RHEA:23880"/>
        <dbReference type="Rhea" id="RHEA-COMP:9745"/>
        <dbReference type="Rhea" id="RHEA-COMP:9746"/>
        <dbReference type="ChEBI" id="CHEBI:15361"/>
        <dbReference type="ChEBI" id="CHEBI:29979"/>
        <dbReference type="ChEBI" id="CHEBI:58702"/>
        <dbReference type="ChEBI" id="CHEBI:64837"/>
        <dbReference type="EC" id="2.7.3.9"/>
    </reaction>
</comment>
<evidence type="ECO:0000256" key="5">
    <source>
        <dbReference type="ARBA" id="ARBA00012232"/>
    </source>
</evidence>
<dbReference type="Gene3D" id="3.30.450.40">
    <property type="match status" value="1"/>
</dbReference>
<dbReference type="InterPro" id="IPR023151">
    <property type="entry name" value="PEP_util_CS"/>
</dbReference>
<evidence type="ECO:0000256" key="10">
    <source>
        <dbReference type="ARBA" id="ARBA00022683"/>
    </source>
</evidence>
<comment type="caution">
    <text evidence="15">The sequence shown here is derived from an EMBL/GenBank/DDBJ whole genome shotgun (WGS) entry which is preliminary data.</text>
</comment>
<dbReference type="Gene3D" id="1.10.274.10">
    <property type="entry name" value="PtsI, HPr-binding domain"/>
    <property type="match status" value="1"/>
</dbReference>
<dbReference type="InterPro" id="IPR029016">
    <property type="entry name" value="GAF-like_dom_sf"/>
</dbReference>
<sequence>MLEVLRRIVQEVNGARSLDAALATMVLRIRKAMKTDVCSVYLLAPETDRFVLKDTIGLRSSSVGQVSMARGEGLVGMVALREEPLNLEDAPAHPQFRYFEETGEERFSSFLGVPIIHQRRVLGVLVIQQHEKRRFDEGEEAFLVTLGAQLAGVLAHALATGALGKLAGTSGQATFKGVAGSPGVVIGKAFVLSPPADLDSVPDLIPTDIDFEIARLKEAINAVREEIRVAAERLASRISTQEHALFEVYQQMLGDAALGQEVEKRIREGQWAPAALADIVRRHVQYLERVDDDYLRERAADIRDLGRRVLAHLQEEGDSGPIEYPENTILIGHEISPATLGEVPRERLKGLVAVSGSSTSHVAILARAMGIPTVLGMVDLPLSRLGGAPVILDGHRGRLVVRPEHELSVHYSRLIAEEQALSVLLEQEQDLPSVTPDGHVMPLMVNTGLALDAVASLKTRVGGVGLYRTEVPFMMNDRFPSEQEQARLYREQLAGFAPLPVTMRTLDIGGDKDLPYFPIKEANPFLGWRGIRVTLDHPEVLMVQLRAMLRAAEGLDNLRIMLPMVSGIEEVDAALALVNRALIELAEDGVNVSRPSVGVMIEVPAALYQLEALATRVDFFSVGSNDLTQYLLAVDRNNPRVASLYDACHPAVLRALARLAEESKALGMPVSVCGELAGDPAGALLLLGMGFDGLSMNAPSLPRVRAAIRRVSLAAAQGLVSEVLCQPTANQVHGLLLERMQAWELAHLLPPRDHTPDASAAQAAVSR</sequence>
<dbReference type="NCBIfam" id="NF008283">
    <property type="entry name" value="PRK11061.1"/>
    <property type="match status" value="1"/>
</dbReference>
<dbReference type="InterPro" id="IPR036637">
    <property type="entry name" value="Phosphohistidine_dom_sf"/>
</dbReference>
<evidence type="ECO:0000259" key="14">
    <source>
        <dbReference type="SMART" id="SM00065"/>
    </source>
</evidence>
<name>A0ABU9GEA7_COBMA</name>
<comment type="similarity">
    <text evidence="4">Belongs to the PEP-utilizing enzyme family.</text>
</comment>
<evidence type="ECO:0000256" key="3">
    <source>
        <dbReference type="ARBA" id="ARBA00004496"/>
    </source>
</evidence>
<dbReference type="InterPro" id="IPR008731">
    <property type="entry name" value="PTS_EIN"/>
</dbReference>
<organism evidence="15 16">
    <name type="scientific">Cobetia marina</name>
    <name type="common">Deleya marina</name>
    <dbReference type="NCBI Taxonomy" id="28258"/>
    <lineage>
        <taxon>Bacteria</taxon>
        <taxon>Pseudomonadati</taxon>
        <taxon>Pseudomonadota</taxon>
        <taxon>Gammaproteobacteria</taxon>
        <taxon>Oceanospirillales</taxon>
        <taxon>Halomonadaceae</taxon>
        <taxon>Cobetia</taxon>
    </lineage>
</organism>
<evidence type="ECO:0000256" key="2">
    <source>
        <dbReference type="ARBA" id="ARBA00001946"/>
    </source>
</evidence>
<keyword evidence="6" id="KW-0813">Transport</keyword>
<keyword evidence="11" id="KW-0479">Metal-binding</keyword>
<dbReference type="InterPro" id="IPR006318">
    <property type="entry name" value="PTS_EI-like"/>
</dbReference>
<keyword evidence="7" id="KW-0963">Cytoplasm</keyword>
<dbReference type="InterPro" id="IPR008279">
    <property type="entry name" value="PEP-util_enz_mobile_dom"/>
</dbReference>
<dbReference type="SUPFAM" id="SSF47831">
    <property type="entry name" value="Enzyme I of the PEP:sugar phosphotransferase system HPr-binding (sub)domain"/>
    <property type="match status" value="1"/>
</dbReference>
<dbReference type="SUPFAM" id="SSF51621">
    <property type="entry name" value="Phosphoenolpyruvate/pyruvate domain"/>
    <property type="match status" value="1"/>
</dbReference>
<keyword evidence="12" id="KW-0418">Kinase</keyword>
<dbReference type="NCBIfam" id="TIGR01417">
    <property type="entry name" value="PTS_I_fam"/>
    <property type="match status" value="1"/>
</dbReference>
<dbReference type="Pfam" id="PF02896">
    <property type="entry name" value="PEP-utilizers_C"/>
    <property type="match status" value="1"/>
</dbReference>
<dbReference type="InterPro" id="IPR050499">
    <property type="entry name" value="PEP-utilizing_PTS_enzyme"/>
</dbReference>
<evidence type="ECO:0000256" key="11">
    <source>
        <dbReference type="ARBA" id="ARBA00022723"/>
    </source>
</evidence>
<gene>
    <name evidence="15" type="primary">ptsP</name>
    <name evidence="15" type="ORF">V6243_08130</name>
</gene>
<proteinExistence type="inferred from homology"/>
<keyword evidence="13" id="KW-0460">Magnesium</keyword>
<dbReference type="PROSITE" id="PS00742">
    <property type="entry name" value="PEP_ENZYMES_2"/>
    <property type="match status" value="1"/>
</dbReference>
<dbReference type="EMBL" id="JBAKAP010000007">
    <property type="protein sequence ID" value="MEL0616801.1"/>
    <property type="molecule type" value="Genomic_DNA"/>
</dbReference>
<protein>
    <recommendedName>
        <fullName evidence="5">phosphoenolpyruvate--protein phosphotransferase</fullName>
        <ecNumber evidence="5">2.7.3.9</ecNumber>
    </recommendedName>
</protein>
<dbReference type="RefSeq" id="WP_176503161.1">
    <property type="nucleotide sequence ID" value="NZ_CP047970.1"/>
</dbReference>
<evidence type="ECO:0000256" key="1">
    <source>
        <dbReference type="ARBA" id="ARBA00000683"/>
    </source>
</evidence>
<dbReference type="InterPro" id="IPR015813">
    <property type="entry name" value="Pyrv/PenolPyrv_kinase-like_dom"/>
</dbReference>